<reference evidence="1" key="1">
    <citation type="submission" date="2020-05" db="EMBL/GenBank/DDBJ databases">
        <authorList>
            <person name="Chiriac C."/>
            <person name="Salcher M."/>
            <person name="Ghai R."/>
            <person name="Kavagutti S V."/>
        </authorList>
    </citation>
    <scope>NUCLEOTIDE SEQUENCE</scope>
</reference>
<protein>
    <submittedName>
        <fullName evidence="1">Uncharacterized protein</fullName>
    </submittedName>
</protein>
<evidence type="ECO:0000313" key="1">
    <source>
        <dbReference type="EMBL" id="CAB5224801.1"/>
    </source>
</evidence>
<name>A0A6J7X2X9_9CAUD</name>
<gene>
    <name evidence="1" type="ORF">UFOVP744_13</name>
</gene>
<sequence>MLLEILVAVQTLAIIALVARVNRLQGRLEYRGR</sequence>
<accession>A0A6J7X2X9</accession>
<organism evidence="1">
    <name type="scientific">uncultured Caudovirales phage</name>
    <dbReference type="NCBI Taxonomy" id="2100421"/>
    <lineage>
        <taxon>Viruses</taxon>
        <taxon>Duplodnaviria</taxon>
        <taxon>Heunggongvirae</taxon>
        <taxon>Uroviricota</taxon>
        <taxon>Caudoviricetes</taxon>
        <taxon>Peduoviridae</taxon>
        <taxon>Maltschvirus</taxon>
        <taxon>Maltschvirus maltsch</taxon>
    </lineage>
</organism>
<proteinExistence type="predicted"/>
<dbReference type="EMBL" id="LR798338">
    <property type="protein sequence ID" value="CAB5224801.1"/>
    <property type="molecule type" value="Genomic_DNA"/>
</dbReference>